<proteinExistence type="predicted"/>
<dbReference type="Proteomes" id="UP000277204">
    <property type="component" value="Unassembled WGS sequence"/>
</dbReference>
<accession>A0A183N7C1</accession>
<evidence type="ECO:0000313" key="2">
    <source>
        <dbReference type="Proteomes" id="UP000277204"/>
    </source>
</evidence>
<organism evidence="1 2">
    <name type="scientific">Schistosoma margrebowiei</name>
    <dbReference type="NCBI Taxonomy" id="48269"/>
    <lineage>
        <taxon>Eukaryota</taxon>
        <taxon>Metazoa</taxon>
        <taxon>Spiralia</taxon>
        <taxon>Lophotrochozoa</taxon>
        <taxon>Platyhelminthes</taxon>
        <taxon>Trematoda</taxon>
        <taxon>Digenea</taxon>
        <taxon>Strigeidida</taxon>
        <taxon>Schistosomatoidea</taxon>
        <taxon>Schistosomatidae</taxon>
        <taxon>Schistosoma</taxon>
    </lineage>
</organism>
<dbReference type="Gene3D" id="3.60.10.10">
    <property type="entry name" value="Endonuclease/exonuclease/phosphatase"/>
    <property type="match status" value="1"/>
</dbReference>
<dbReference type="AlphaFoldDB" id="A0A183N7C1"/>
<reference evidence="1 2" key="1">
    <citation type="submission" date="2018-11" db="EMBL/GenBank/DDBJ databases">
        <authorList>
            <consortium name="Pathogen Informatics"/>
        </authorList>
    </citation>
    <scope>NUCLEOTIDE SEQUENCE [LARGE SCALE GENOMIC DNA]</scope>
    <source>
        <strain evidence="1 2">Zambia</strain>
    </source>
</reference>
<sequence>MWEPLKTSQIATKMRRYNLAVLGISETHWTQAGQERLNTGEILLYSCNEKENAPLTQRVALMLSKVARSALVGRESYGSRIIKESFKTKKGITKNIIQCYAPTNDSKDNITDQFYEWLQSIIENCPRKDLTILIGDLNAEVGIDNTRYEDIMGRYGLERETKMGKICNSVFIQQIGHRRHNISTQTLNELKIAFSNSFQALQYLLNEEEFNMEDNRKDIKEALTSTSQDVLGLKKCHHKEWISIETLDKIKERKNKKAAINNSRT</sequence>
<dbReference type="SUPFAM" id="SSF56219">
    <property type="entry name" value="DNase I-like"/>
    <property type="match status" value="1"/>
</dbReference>
<keyword evidence="2" id="KW-1185">Reference proteome</keyword>
<dbReference type="InterPro" id="IPR036691">
    <property type="entry name" value="Endo/exonu/phosph_ase_sf"/>
</dbReference>
<name>A0A183N7C1_9TREM</name>
<protein>
    <submittedName>
        <fullName evidence="1">Uncharacterized protein</fullName>
    </submittedName>
</protein>
<gene>
    <name evidence="1" type="ORF">SMRZ_LOCUS24196</name>
</gene>
<evidence type="ECO:0000313" key="1">
    <source>
        <dbReference type="EMBL" id="VDP50327.1"/>
    </source>
</evidence>
<dbReference type="EMBL" id="UZAI01020224">
    <property type="protein sequence ID" value="VDP50327.1"/>
    <property type="molecule type" value="Genomic_DNA"/>
</dbReference>